<dbReference type="SUPFAM" id="SSF101898">
    <property type="entry name" value="NHL repeat"/>
    <property type="match status" value="1"/>
</dbReference>
<evidence type="ECO:0000313" key="5">
    <source>
        <dbReference type="Proteomes" id="UP000199514"/>
    </source>
</evidence>
<keyword evidence="1" id="KW-0677">Repeat</keyword>
<feature type="signal peptide" evidence="3">
    <location>
        <begin position="1"/>
        <end position="18"/>
    </location>
</feature>
<dbReference type="AlphaFoldDB" id="A0A1I1NQL9"/>
<dbReference type="RefSeq" id="WP_091516825.1">
    <property type="nucleotide sequence ID" value="NZ_FOLE01000018.1"/>
</dbReference>
<protein>
    <submittedName>
        <fullName evidence="4">Gliding motility-associated C-terminal domain-containing protein</fullName>
    </submittedName>
</protein>
<name>A0A1I1NQL9_9BACT</name>
<dbReference type="Gene3D" id="2.120.10.30">
    <property type="entry name" value="TolB, C-terminal domain"/>
    <property type="match status" value="3"/>
</dbReference>
<dbReference type="Proteomes" id="UP000199514">
    <property type="component" value="Unassembled WGS sequence"/>
</dbReference>
<dbReference type="EMBL" id="FOLE01000018">
    <property type="protein sequence ID" value="SFC99964.1"/>
    <property type="molecule type" value="Genomic_DNA"/>
</dbReference>
<dbReference type="InterPro" id="IPR001258">
    <property type="entry name" value="NHL_repeat"/>
</dbReference>
<evidence type="ECO:0000256" key="2">
    <source>
        <dbReference type="PROSITE-ProRule" id="PRU00504"/>
    </source>
</evidence>
<organism evidence="4 5">
    <name type="scientific">Flexibacter flexilis DSM 6793</name>
    <dbReference type="NCBI Taxonomy" id="927664"/>
    <lineage>
        <taxon>Bacteria</taxon>
        <taxon>Pseudomonadati</taxon>
        <taxon>Bacteroidota</taxon>
        <taxon>Cytophagia</taxon>
        <taxon>Cytophagales</taxon>
        <taxon>Flexibacteraceae</taxon>
        <taxon>Flexibacter</taxon>
    </lineage>
</organism>
<gene>
    <name evidence="4" type="ORF">SAMN05421780_11815</name>
</gene>
<dbReference type="Pfam" id="PF13585">
    <property type="entry name" value="CHU_C"/>
    <property type="match status" value="1"/>
</dbReference>
<dbReference type="OrthoDB" id="791543at2"/>
<dbReference type="PROSITE" id="PS51125">
    <property type="entry name" value="NHL"/>
    <property type="match status" value="1"/>
</dbReference>
<dbReference type="NCBIfam" id="TIGR04131">
    <property type="entry name" value="Bac_Flav_CTERM"/>
    <property type="match status" value="1"/>
</dbReference>
<keyword evidence="5" id="KW-1185">Reference proteome</keyword>
<feature type="repeat" description="NHL" evidence="2">
    <location>
        <begin position="96"/>
        <end position="126"/>
    </location>
</feature>
<dbReference type="PANTHER" id="PTHR13833:SF71">
    <property type="entry name" value="NHL DOMAIN-CONTAINING PROTEIN"/>
    <property type="match status" value="1"/>
</dbReference>
<proteinExistence type="predicted"/>
<dbReference type="InterPro" id="IPR026341">
    <property type="entry name" value="T9SS_type_B"/>
</dbReference>
<evidence type="ECO:0000256" key="1">
    <source>
        <dbReference type="ARBA" id="ARBA00022737"/>
    </source>
</evidence>
<dbReference type="Pfam" id="PF01436">
    <property type="entry name" value="NHL"/>
    <property type="match status" value="2"/>
</dbReference>
<reference evidence="4 5" key="1">
    <citation type="submission" date="2016-10" db="EMBL/GenBank/DDBJ databases">
        <authorList>
            <person name="de Groot N.N."/>
        </authorList>
    </citation>
    <scope>NUCLEOTIDE SEQUENCE [LARGE SCALE GENOMIC DNA]</scope>
    <source>
        <strain evidence="4 5">DSM 6793</strain>
    </source>
</reference>
<dbReference type="STRING" id="927664.SAMN05421780_11815"/>
<feature type="chain" id="PRO_5011635238" evidence="3">
    <location>
        <begin position="19"/>
        <end position="459"/>
    </location>
</feature>
<accession>A0A1I1NQL9</accession>
<evidence type="ECO:0000313" key="4">
    <source>
        <dbReference type="EMBL" id="SFC99964.1"/>
    </source>
</evidence>
<sequence length="459" mass="49732">MKKYYYGLLLLFCWQANAQTVSKFAGQDQKQGASDGALHSATFKFPAGIAADYAGNLYIADRKNHLIRKISGESVSTYAGNGSAGLKNGSALSASFNEPSDITVDTKGNLYVADLGNHCIRKISTDGTVSTFAGSGKQGTRDDVADSATFSMPFSLALEKTGNLIVSDFGSHLIRKVSPDGLVTTIAGQANVAGFQNGAGGGALFSHPCGLIVSTKTGLIYIADRDNNAIRRLYSDGAVNTLCGSPNLDTLLDGKLSAAGFLNPIDLAFDQNEHIYVVENGDSSGKGTYSYHVRKINMTKKRVGLYAGKRNTRGAEDGVGEEAAFWGIQGITYVKTDKSFYVTDANNQLIRQIKQPRWDYDVEALIDSIFIPSAFTPNGDNVNDTWGVESRFMDSLTMGVAIDIYNEWGQKVFYTRSKNERWNGKTGDAENPTGTYRYIINAWYEDKAATVKGIVNLIR</sequence>
<evidence type="ECO:0000256" key="3">
    <source>
        <dbReference type="SAM" id="SignalP"/>
    </source>
</evidence>
<dbReference type="InterPro" id="IPR011042">
    <property type="entry name" value="6-blade_b-propeller_TolB-like"/>
</dbReference>
<keyword evidence="3" id="KW-0732">Signal</keyword>
<dbReference type="PANTHER" id="PTHR13833">
    <property type="match status" value="1"/>
</dbReference>